<dbReference type="EMBL" id="JAWDIQ010000001">
    <property type="protein sequence ID" value="MDY0408959.1"/>
    <property type="molecule type" value="Genomic_DNA"/>
</dbReference>
<comment type="caution">
    <text evidence="2">The sequence shown here is derived from an EMBL/GenBank/DDBJ whole genome shotgun (WGS) entry which is preliminary data.</text>
</comment>
<dbReference type="Gene3D" id="3.90.850.10">
    <property type="entry name" value="Fumarylacetoacetase-like, C-terminal domain"/>
    <property type="match status" value="1"/>
</dbReference>
<organism evidence="2 3">
    <name type="scientific">Paracerasibacillus soli</name>
    <dbReference type="NCBI Taxonomy" id="480284"/>
    <lineage>
        <taxon>Bacteria</taxon>
        <taxon>Bacillati</taxon>
        <taxon>Bacillota</taxon>
        <taxon>Bacilli</taxon>
        <taxon>Bacillales</taxon>
        <taxon>Bacillaceae</taxon>
        <taxon>Paracerasibacillus</taxon>
    </lineage>
</organism>
<keyword evidence="3" id="KW-1185">Reference proteome</keyword>
<dbReference type="Proteomes" id="UP001275315">
    <property type="component" value="Unassembled WGS sequence"/>
</dbReference>
<evidence type="ECO:0000313" key="3">
    <source>
        <dbReference type="Proteomes" id="UP001275315"/>
    </source>
</evidence>
<evidence type="ECO:0000259" key="1">
    <source>
        <dbReference type="Pfam" id="PF01557"/>
    </source>
</evidence>
<dbReference type="InterPro" id="IPR036663">
    <property type="entry name" value="Fumarylacetoacetase_C_sf"/>
</dbReference>
<protein>
    <submittedName>
        <fullName evidence="2">Fumarylacetoacetate hydrolase family protein</fullName>
    </submittedName>
</protein>
<name>A0ABU5CT15_9BACI</name>
<accession>A0ABU5CT15</accession>
<gene>
    <name evidence="2" type="ORF">RWD45_10845</name>
</gene>
<sequence>MKKVLDKNTKNFVRSVPRLLTEVTAFMTLHQGDVLLAGVPLFGPKAKAGDIVRTEIEHIGTLENIVVEENGGASL</sequence>
<proteinExistence type="predicted"/>
<dbReference type="RefSeq" id="WP_320379659.1">
    <property type="nucleotide sequence ID" value="NZ_JAWDIQ010000001.1"/>
</dbReference>
<keyword evidence="2" id="KW-0378">Hydrolase</keyword>
<dbReference type="GO" id="GO:0016787">
    <property type="term" value="F:hydrolase activity"/>
    <property type="evidence" value="ECO:0007669"/>
    <property type="project" value="UniProtKB-KW"/>
</dbReference>
<dbReference type="Pfam" id="PF01557">
    <property type="entry name" value="FAA_hydrolase"/>
    <property type="match status" value="1"/>
</dbReference>
<feature type="domain" description="Fumarylacetoacetase-like C-terminal" evidence="1">
    <location>
        <begin position="3"/>
        <end position="67"/>
    </location>
</feature>
<evidence type="ECO:0000313" key="2">
    <source>
        <dbReference type="EMBL" id="MDY0408959.1"/>
    </source>
</evidence>
<reference evidence="2 3" key="1">
    <citation type="submission" date="2023-10" db="EMBL/GenBank/DDBJ databases">
        <title>Virgibacillus soli CC-YMP-6 genome.</title>
        <authorList>
            <person name="Miliotis G."/>
            <person name="Sengupta P."/>
            <person name="Hameed A."/>
            <person name="Chuvochina M."/>
            <person name="Mcdonagh F."/>
            <person name="Simpson A.C."/>
            <person name="Singh N.K."/>
            <person name="Rekha P.D."/>
            <person name="Raman K."/>
            <person name="Hugenholtz P."/>
            <person name="Venkateswaran K."/>
        </authorList>
    </citation>
    <scope>NUCLEOTIDE SEQUENCE [LARGE SCALE GENOMIC DNA]</scope>
    <source>
        <strain evidence="2 3">CC-YMP-6</strain>
    </source>
</reference>
<dbReference type="SUPFAM" id="SSF56529">
    <property type="entry name" value="FAH"/>
    <property type="match status" value="1"/>
</dbReference>
<dbReference type="InterPro" id="IPR011234">
    <property type="entry name" value="Fumarylacetoacetase-like_C"/>
</dbReference>